<protein>
    <submittedName>
        <fullName evidence="1">Uncharacterized protein</fullName>
    </submittedName>
</protein>
<evidence type="ECO:0000313" key="2">
    <source>
        <dbReference type="Proteomes" id="UP001139308"/>
    </source>
</evidence>
<gene>
    <name evidence="1" type="ORF">L5014_27705</name>
</gene>
<comment type="caution">
    <text evidence="1">The sequence shown here is derived from an EMBL/GenBank/DDBJ whole genome shotgun (WGS) entry which is preliminary data.</text>
</comment>
<sequence>MAFELDEKSWKLSLGDGQRAPSRCTIAAGDTTAVLTAIANAKARCHLSADAPVYSCYEAGRDGFWLHRWLTTSTRLVL</sequence>
<dbReference type="EMBL" id="JAKLJA010000031">
    <property type="protein sequence ID" value="MCG5077085.1"/>
    <property type="molecule type" value="Genomic_DNA"/>
</dbReference>
<reference evidence="1" key="1">
    <citation type="submission" date="2022-01" db="EMBL/GenBank/DDBJ databases">
        <title>Genome sequence and assembly of Parabukholderia sp. RG36.</title>
        <authorList>
            <person name="Chhetri G."/>
        </authorList>
    </citation>
    <scope>NUCLEOTIDE SEQUENCE</scope>
    <source>
        <strain evidence="1">RG36</strain>
    </source>
</reference>
<organism evidence="1 2">
    <name type="scientific">Paraburkholderia tagetis</name>
    <dbReference type="NCBI Taxonomy" id="2913261"/>
    <lineage>
        <taxon>Bacteria</taxon>
        <taxon>Pseudomonadati</taxon>
        <taxon>Pseudomonadota</taxon>
        <taxon>Betaproteobacteria</taxon>
        <taxon>Burkholderiales</taxon>
        <taxon>Burkholderiaceae</taxon>
        <taxon>Paraburkholderia</taxon>
    </lineage>
</organism>
<dbReference type="Proteomes" id="UP001139308">
    <property type="component" value="Unassembled WGS sequence"/>
</dbReference>
<name>A0A9X1RTK7_9BURK</name>
<dbReference type="RefSeq" id="WP_238466994.1">
    <property type="nucleotide sequence ID" value="NZ_JAKLJA010000031.1"/>
</dbReference>
<evidence type="ECO:0000313" key="1">
    <source>
        <dbReference type="EMBL" id="MCG5077085.1"/>
    </source>
</evidence>
<proteinExistence type="predicted"/>
<accession>A0A9X1RTK7</accession>
<dbReference type="AlphaFoldDB" id="A0A9X1RTK7"/>
<keyword evidence="2" id="KW-1185">Reference proteome</keyword>